<dbReference type="AlphaFoldDB" id="A0A0F5FHS9"/>
<dbReference type="InterPro" id="IPR050417">
    <property type="entry name" value="Sugar_Epim/Isomerase"/>
</dbReference>
<dbReference type="RefSeq" id="WP_046106139.1">
    <property type="nucleotide sequence ID" value="NZ_JZEY01000061.1"/>
</dbReference>
<keyword evidence="5" id="KW-0670">Pyruvate</keyword>
<dbReference type="STRING" id="429727.VE26_16195"/>
<dbReference type="Gene3D" id="3.20.20.150">
    <property type="entry name" value="Divalent-metal-dependent TIM barrel enzymes"/>
    <property type="match status" value="1"/>
</dbReference>
<dbReference type="PIRSF" id="PIRSF006241">
    <property type="entry name" value="HyI"/>
    <property type="match status" value="1"/>
</dbReference>
<dbReference type="InterPro" id="IPR053398">
    <property type="entry name" value="HPT_OtnI_isomerases"/>
</dbReference>
<evidence type="ECO:0000256" key="3">
    <source>
        <dbReference type="PIRSR" id="PIRSR006241-50"/>
    </source>
</evidence>
<dbReference type="PATRIC" id="fig|429727.3.peg.3315"/>
<dbReference type="PANTHER" id="PTHR43489:SF13">
    <property type="entry name" value="HYDROXYPYRUVATE ISOMERASE"/>
    <property type="match status" value="1"/>
</dbReference>
<proteinExistence type="inferred from homology"/>
<reference evidence="5 6" key="1">
    <citation type="submission" date="2015-03" db="EMBL/GenBank/DDBJ databases">
        <authorList>
            <person name="Hassan Y."/>
            <person name="Lepp D."/>
            <person name="Li X.-Z."/>
            <person name="Zhou T."/>
        </authorList>
    </citation>
    <scope>NUCLEOTIDE SEQUENCE [LARGE SCALE GENOMIC DNA]</scope>
    <source>
        <strain evidence="5 6">IPL18</strain>
    </source>
</reference>
<dbReference type="InterPro" id="IPR013022">
    <property type="entry name" value="Xyl_isomerase-like_TIM-brl"/>
</dbReference>
<dbReference type="Proteomes" id="UP000033649">
    <property type="component" value="Unassembled WGS sequence"/>
</dbReference>
<evidence type="ECO:0000313" key="5">
    <source>
        <dbReference type="EMBL" id="KKB08110.1"/>
    </source>
</evidence>
<feature type="domain" description="Xylose isomerase-like TIM barrel" evidence="4">
    <location>
        <begin position="21"/>
        <end position="256"/>
    </location>
</feature>
<dbReference type="NCBIfam" id="NF043033">
    <property type="entry name" value="OxoTetrIsom"/>
    <property type="match status" value="1"/>
</dbReference>
<organism evidence="5 6">
    <name type="scientific">Devosia chinhatensis</name>
    <dbReference type="NCBI Taxonomy" id="429727"/>
    <lineage>
        <taxon>Bacteria</taxon>
        <taxon>Pseudomonadati</taxon>
        <taxon>Pseudomonadota</taxon>
        <taxon>Alphaproteobacteria</taxon>
        <taxon>Hyphomicrobiales</taxon>
        <taxon>Devosiaceae</taxon>
        <taxon>Devosia</taxon>
    </lineage>
</organism>
<dbReference type="NCBIfam" id="TIGR03234">
    <property type="entry name" value="OH-pyruv-isom"/>
    <property type="match status" value="1"/>
</dbReference>
<evidence type="ECO:0000259" key="4">
    <source>
        <dbReference type="Pfam" id="PF01261"/>
    </source>
</evidence>
<evidence type="ECO:0000313" key="6">
    <source>
        <dbReference type="Proteomes" id="UP000033649"/>
    </source>
</evidence>
<dbReference type="Pfam" id="PF01261">
    <property type="entry name" value="AP_endonuc_2"/>
    <property type="match status" value="1"/>
</dbReference>
<evidence type="ECO:0000256" key="2">
    <source>
        <dbReference type="PIRNR" id="PIRNR006241"/>
    </source>
</evidence>
<name>A0A0F5FHS9_9HYPH</name>
<evidence type="ECO:0000256" key="1">
    <source>
        <dbReference type="ARBA" id="ARBA00023235"/>
    </source>
</evidence>
<dbReference type="SUPFAM" id="SSF51658">
    <property type="entry name" value="Xylose isomerase-like"/>
    <property type="match status" value="1"/>
</dbReference>
<comment type="similarity">
    <text evidence="2">Belongs to the hyi family.</text>
</comment>
<dbReference type="PANTHER" id="PTHR43489">
    <property type="entry name" value="ISOMERASE"/>
    <property type="match status" value="1"/>
</dbReference>
<protein>
    <submittedName>
        <fullName evidence="5">Hydroxypyruvate isomerase</fullName>
    </submittedName>
</protein>
<sequence length="261" mass="28775">MPRFSANLSMLYTDLPFMERFAAAANDGFEAIEYVGAYDQDRQAVAALLQQHNLTQALFNLPAGDWGAGERGIACHPDRVEEFRQGVETAIAYAQATACMQINCLAGIAPASHDRAALEQVLIDNLAYAAPRLAEAGIKLLLEPINPRDIPGFLVNSTDDFERIAEAVGHDNVHLQYDFYHMQVVQGDLLPTFERLQSRIAHVQIADHPGRNEPGTGEINYRNICKALDEAGYDGWVGAEYKPLAGTSAGLGWFNEWRTRA</sequence>
<feature type="active site" description="Proton donor/acceptor" evidence="3">
    <location>
        <position position="143"/>
    </location>
</feature>
<gene>
    <name evidence="5" type="ORF">VE26_16195</name>
</gene>
<accession>A0A0F5FHS9</accession>
<dbReference type="InterPro" id="IPR017643">
    <property type="entry name" value="Hydroxypyruvate_isomerase"/>
</dbReference>
<dbReference type="InterPro" id="IPR026040">
    <property type="entry name" value="HyI-like"/>
</dbReference>
<dbReference type="OrthoDB" id="9786584at2"/>
<keyword evidence="6" id="KW-1185">Reference proteome</keyword>
<dbReference type="GO" id="GO:0008903">
    <property type="term" value="F:hydroxypyruvate isomerase activity"/>
    <property type="evidence" value="ECO:0007669"/>
    <property type="project" value="TreeGrafter"/>
</dbReference>
<dbReference type="InterPro" id="IPR036237">
    <property type="entry name" value="Xyl_isomerase-like_sf"/>
</dbReference>
<comment type="caution">
    <text evidence="5">The sequence shown here is derived from an EMBL/GenBank/DDBJ whole genome shotgun (WGS) entry which is preliminary data.</text>
</comment>
<dbReference type="GO" id="GO:0046487">
    <property type="term" value="P:glyoxylate metabolic process"/>
    <property type="evidence" value="ECO:0007669"/>
    <property type="project" value="TreeGrafter"/>
</dbReference>
<feature type="active site" description="Proton donor/acceptor" evidence="3">
    <location>
        <position position="240"/>
    </location>
</feature>
<dbReference type="FunFam" id="3.20.20.150:FF:000007">
    <property type="entry name" value="Hydroxypyruvate isomerase"/>
    <property type="match status" value="1"/>
</dbReference>
<keyword evidence="1 2" id="KW-0413">Isomerase</keyword>
<dbReference type="EMBL" id="JZEY01000061">
    <property type="protein sequence ID" value="KKB08110.1"/>
    <property type="molecule type" value="Genomic_DNA"/>
</dbReference>